<proteinExistence type="predicted"/>
<reference evidence="1 2" key="1">
    <citation type="submission" date="2019-06" db="EMBL/GenBank/DDBJ databases">
        <title>Persicimonas caeni gen. nov., sp. nov., a predatory bacterium isolated from solar saltern.</title>
        <authorList>
            <person name="Wang S."/>
        </authorList>
    </citation>
    <scope>NUCLEOTIDE SEQUENCE [LARGE SCALE GENOMIC DNA]</scope>
    <source>
        <strain evidence="1 2">YN101</strain>
    </source>
</reference>
<accession>A0A4Y6PZ16</accession>
<dbReference type="OrthoDB" id="128600at2"/>
<organism evidence="1 2">
    <name type="scientific">Persicimonas caeni</name>
    <dbReference type="NCBI Taxonomy" id="2292766"/>
    <lineage>
        <taxon>Bacteria</taxon>
        <taxon>Deltaproteobacteria</taxon>
        <taxon>Bradymonadales</taxon>
        <taxon>Bradymonadaceae</taxon>
        <taxon>Persicimonas</taxon>
    </lineage>
</organism>
<keyword evidence="2" id="KW-1185">Reference proteome</keyword>
<dbReference type="EMBL" id="CP041186">
    <property type="protein sequence ID" value="QDG53409.1"/>
    <property type="molecule type" value="Genomic_DNA"/>
</dbReference>
<accession>A0A5B8Y9Y4</accession>
<name>A0A4Y6PZ16_PERCE</name>
<protein>
    <submittedName>
        <fullName evidence="1">Uncharacterized protein</fullName>
    </submittedName>
</protein>
<dbReference type="RefSeq" id="WP_141199865.1">
    <property type="nucleotide sequence ID" value="NZ_CP041186.1"/>
</dbReference>
<gene>
    <name evidence="1" type="ORF">FIV42_22485</name>
</gene>
<evidence type="ECO:0000313" key="1">
    <source>
        <dbReference type="EMBL" id="QDG53409.1"/>
    </source>
</evidence>
<dbReference type="Proteomes" id="UP000315995">
    <property type="component" value="Chromosome"/>
</dbReference>
<evidence type="ECO:0000313" key="2">
    <source>
        <dbReference type="Proteomes" id="UP000315995"/>
    </source>
</evidence>
<dbReference type="AlphaFoldDB" id="A0A4Y6PZ16"/>
<sequence>MKWLDDDIVVWSYRKAKKCRACGRTFEGRRSLVVFQGKKTSKPTCINCMRLDALAFLPAGNAKLTRRASKYSSVRAVVVRHRRKYVERFGILVEPEAVFRACDECEVPVPEGSQEPIAGTPTALPPRIMLASRDEDYDPDTARTRQVLGDENEVKPHRSRGSYDTGADDITAIAELICQAFPGRSRRRARNIARFGLRHGVLRSAPTAVLTAADVGPLVSKYLRRHQAQACEAERLSQTT</sequence>